<feature type="domain" description="D-isomer specific 2-hydroxyacid dehydrogenase catalytic" evidence="6">
    <location>
        <begin position="45"/>
        <end position="330"/>
    </location>
</feature>
<gene>
    <name evidence="8" type="ORF">SAMN05660991_00573</name>
</gene>
<dbReference type="InterPro" id="IPR006139">
    <property type="entry name" value="D-isomer_2_OHA_DH_cat_dom"/>
</dbReference>
<comment type="similarity">
    <text evidence="1 4">Belongs to the D-isomer specific 2-hydroxyacid dehydrogenase family.</text>
</comment>
<dbReference type="Gene3D" id="3.40.50.720">
    <property type="entry name" value="NAD(P)-binding Rossmann-like Domain"/>
    <property type="match status" value="2"/>
</dbReference>
<keyword evidence="9" id="KW-1185">Reference proteome</keyword>
<keyword evidence="2 4" id="KW-0560">Oxidoreductase</keyword>
<evidence type="ECO:0000259" key="7">
    <source>
        <dbReference type="Pfam" id="PF02826"/>
    </source>
</evidence>
<dbReference type="Pfam" id="PF02826">
    <property type="entry name" value="2-Hacid_dh_C"/>
    <property type="match status" value="1"/>
</dbReference>
<evidence type="ECO:0000256" key="5">
    <source>
        <dbReference type="SAM" id="MobiDB-lite"/>
    </source>
</evidence>
<organism evidence="8 9">
    <name type="scientific">Trujillonella endophytica</name>
    <dbReference type="NCBI Taxonomy" id="673521"/>
    <lineage>
        <taxon>Bacteria</taxon>
        <taxon>Bacillati</taxon>
        <taxon>Actinomycetota</taxon>
        <taxon>Actinomycetes</taxon>
        <taxon>Geodermatophilales</taxon>
        <taxon>Geodermatophilaceae</taxon>
        <taxon>Trujillonella</taxon>
    </lineage>
</organism>
<dbReference type="SUPFAM" id="SSF51735">
    <property type="entry name" value="NAD(P)-binding Rossmann-fold domains"/>
    <property type="match status" value="1"/>
</dbReference>
<dbReference type="RefSeq" id="WP_091939809.1">
    <property type="nucleotide sequence ID" value="NZ_FOEE01000001.1"/>
</dbReference>
<dbReference type="OrthoDB" id="117809at2"/>
<dbReference type="Pfam" id="PF00389">
    <property type="entry name" value="2-Hacid_dh"/>
    <property type="match status" value="1"/>
</dbReference>
<protein>
    <submittedName>
        <fullName evidence="8">D-3-phosphoglycerate dehydrogenase</fullName>
    </submittedName>
</protein>
<proteinExistence type="inferred from homology"/>
<feature type="region of interest" description="Disordered" evidence="5">
    <location>
        <begin position="328"/>
        <end position="347"/>
    </location>
</feature>
<evidence type="ECO:0000256" key="4">
    <source>
        <dbReference type="RuleBase" id="RU003719"/>
    </source>
</evidence>
<feature type="compositionally biased region" description="Polar residues" evidence="5">
    <location>
        <begin position="336"/>
        <end position="347"/>
    </location>
</feature>
<dbReference type="GO" id="GO:0051287">
    <property type="term" value="F:NAD binding"/>
    <property type="evidence" value="ECO:0007669"/>
    <property type="project" value="InterPro"/>
</dbReference>
<dbReference type="GO" id="GO:0016618">
    <property type="term" value="F:hydroxypyruvate reductase [NAD(P)H] activity"/>
    <property type="evidence" value="ECO:0007669"/>
    <property type="project" value="TreeGrafter"/>
</dbReference>
<evidence type="ECO:0000259" key="6">
    <source>
        <dbReference type="Pfam" id="PF00389"/>
    </source>
</evidence>
<dbReference type="InterPro" id="IPR050223">
    <property type="entry name" value="D-isomer_2-hydroxyacid_DH"/>
</dbReference>
<dbReference type="SUPFAM" id="SSF52283">
    <property type="entry name" value="Formate/glycerate dehydrogenase catalytic domain-like"/>
    <property type="match status" value="1"/>
</dbReference>
<keyword evidence="3" id="KW-0520">NAD</keyword>
<dbReference type="GO" id="GO:0005829">
    <property type="term" value="C:cytosol"/>
    <property type="evidence" value="ECO:0007669"/>
    <property type="project" value="TreeGrafter"/>
</dbReference>
<dbReference type="InterPro" id="IPR029753">
    <property type="entry name" value="D-isomer_DH_CS"/>
</dbReference>
<dbReference type="EMBL" id="FOEE01000001">
    <property type="protein sequence ID" value="SEO49259.1"/>
    <property type="molecule type" value="Genomic_DNA"/>
</dbReference>
<dbReference type="PANTHER" id="PTHR10996:SF178">
    <property type="entry name" value="2-HYDROXYACID DEHYDROGENASE YGL185C-RELATED"/>
    <property type="match status" value="1"/>
</dbReference>
<sequence>MTAAGPPSTPRVLVLPAGPPEDLVAALDTAIDAPWELLAPGADPTPDELHRLLAASDVVVGDWSGGWPLGKREAAAATGVRLVQQPGVGVEHVDLAAWAARGIPVANAAGTNATAVAEWCVGATLSLLRGLGWADAAVRRGEWPSPVEALPRVRELRGLRVGLVGMGAIGTACARLLAPFGCSLAYWSRHPRPPEEAAGAAYRELDDLVATSDVLVLAVALAPETRGLIDADRIARLPEGALVVNAARGPVLDEPALAAALTAGRLGGAALDVFSTEPLPADSPLRTAPNVLLSPHLGGATAAARARTIDAAAENVARAVRGDPPASVLNGVVPASTPSPNQIGSPA</sequence>
<reference evidence="9" key="1">
    <citation type="submission" date="2016-10" db="EMBL/GenBank/DDBJ databases">
        <authorList>
            <person name="Varghese N."/>
            <person name="Submissions S."/>
        </authorList>
    </citation>
    <scope>NUCLEOTIDE SEQUENCE [LARGE SCALE GENOMIC DNA]</scope>
    <source>
        <strain evidence="9">DSM 45413</strain>
    </source>
</reference>
<dbReference type="PANTHER" id="PTHR10996">
    <property type="entry name" value="2-HYDROXYACID DEHYDROGENASE-RELATED"/>
    <property type="match status" value="1"/>
</dbReference>
<dbReference type="GO" id="GO:0030267">
    <property type="term" value="F:glyoxylate reductase (NADPH) activity"/>
    <property type="evidence" value="ECO:0007669"/>
    <property type="project" value="TreeGrafter"/>
</dbReference>
<dbReference type="STRING" id="673521.SAMN05660991_00573"/>
<evidence type="ECO:0000313" key="9">
    <source>
        <dbReference type="Proteomes" id="UP000198960"/>
    </source>
</evidence>
<evidence type="ECO:0000256" key="2">
    <source>
        <dbReference type="ARBA" id="ARBA00023002"/>
    </source>
</evidence>
<dbReference type="InterPro" id="IPR036291">
    <property type="entry name" value="NAD(P)-bd_dom_sf"/>
</dbReference>
<dbReference type="Proteomes" id="UP000198960">
    <property type="component" value="Unassembled WGS sequence"/>
</dbReference>
<feature type="domain" description="D-isomer specific 2-hydroxyacid dehydrogenase NAD-binding" evidence="7">
    <location>
        <begin position="122"/>
        <end position="298"/>
    </location>
</feature>
<dbReference type="AlphaFoldDB" id="A0A1H8Q4V4"/>
<accession>A0A1H8Q4V4</accession>
<evidence type="ECO:0000256" key="3">
    <source>
        <dbReference type="ARBA" id="ARBA00023027"/>
    </source>
</evidence>
<evidence type="ECO:0000313" key="8">
    <source>
        <dbReference type="EMBL" id="SEO49259.1"/>
    </source>
</evidence>
<evidence type="ECO:0000256" key="1">
    <source>
        <dbReference type="ARBA" id="ARBA00005854"/>
    </source>
</evidence>
<name>A0A1H8Q4V4_9ACTN</name>
<dbReference type="InterPro" id="IPR006140">
    <property type="entry name" value="D-isomer_DH_NAD-bd"/>
</dbReference>
<dbReference type="PROSITE" id="PS00671">
    <property type="entry name" value="D_2_HYDROXYACID_DH_3"/>
    <property type="match status" value="1"/>
</dbReference>